<comment type="caution">
    <text evidence="2">The sequence shown here is derived from an EMBL/GenBank/DDBJ whole genome shotgun (WGS) entry which is preliminary data.</text>
</comment>
<feature type="region of interest" description="Disordered" evidence="1">
    <location>
        <begin position="1"/>
        <end position="90"/>
    </location>
</feature>
<dbReference type="EMBL" id="CAKMRJ010000611">
    <property type="protein sequence ID" value="CAH1419868.1"/>
    <property type="molecule type" value="Genomic_DNA"/>
</dbReference>
<protein>
    <submittedName>
        <fullName evidence="2">Uncharacterized protein</fullName>
    </submittedName>
</protein>
<name>A0AAU9M5H3_9ASTR</name>
<evidence type="ECO:0000313" key="3">
    <source>
        <dbReference type="Proteomes" id="UP001157418"/>
    </source>
</evidence>
<evidence type="ECO:0000256" key="1">
    <source>
        <dbReference type="SAM" id="MobiDB-lite"/>
    </source>
</evidence>
<gene>
    <name evidence="2" type="ORF">LVIROSA_LOCUS7368</name>
</gene>
<evidence type="ECO:0000313" key="2">
    <source>
        <dbReference type="EMBL" id="CAH1419868.1"/>
    </source>
</evidence>
<accession>A0AAU9M5H3</accession>
<feature type="compositionally biased region" description="Basic and acidic residues" evidence="1">
    <location>
        <begin position="37"/>
        <end position="46"/>
    </location>
</feature>
<reference evidence="2 3" key="1">
    <citation type="submission" date="2022-01" db="EMBL/GenBank/DDBJ databases">
        <authorList>
            <person name="Xiong W."/>
            <person name="Schranz E."/>
        </authorList>
    </citation>
    <scope>NUCLEOTIDE SEQUENCE [LARGE SCALE GENOMIC DNA]</scope>
</reference>
<organism evidence="2 3">
    <name type="scientific">Lactuca virosa</name>
    <dbReference type="NCBI Taxonomy" id="75947"/>
    <lineage>
        <taxon>Eukaryota</taxon>
        <taxon>Viridiplantae</taxon>
        <taxon>Streptophyta</taxon>
        <taxon>Embryophyta</taxon>
        <taxon>Tracheophyta</taxon>
        <taxon>Spermatophyta</taxon>
        <taxon>Magnoliopsida</taxon>
        <taxon>eudicotyledons</taxon>
        <taxon>Gunneridae</taxon>
        <taxon>Pentapetalae</taxon>
        <taxon>asterids</taxon>
        <taxon>campanulids</taxon>
        <taxon>Asterales</taxon>
        <taxon>Asteraceae</taxon>
        <taxon>Cichorioideae</taxon>
        <taxon>Cichorieae</taxon>
        <taxon>Lactucinae</taxon>
        <taxon>Lactuca</taxon>
    </lineage>
</organism>
<dbReference type="Proteomes" id="UP001157418">
    <property type="component" value="Unassembled WGS sequence"/>
</dbReference>
<feature type="compositionally biased region" description="Basic and acidic residues" evidence="1">
    <location>
        <begin position="81"/>
        <end position="90"/>
    </location>
</feature>
<sequence length="90" mass="10146">MPTRLREVKTQSTKKKSDRKQNQGIAKSGEGKIGNHPAKEDTDRRLPATARAYNWKKPSPGRHLVQNLAKNRINNNNATPDDTKKKKGTE</sequence>
<dbReference type="AlphaFoldDB" id="A0AAU9M5H3"/>
<keyword evidence="3" id="KW-1185">Reference proteome</keyword>
<proteinExistence type="predicted"/>
<feature type="compositionally biased region" description="Low complexity" evidence="1">
    <location>
        <begin position="67"/>
        <end position="77"/>
    </location>
</feature>